<evidence type="ECO:0000313" key="2">
    <source>
        <dbReference type="EMBL" id="SHH57670.1"/>
    </source>
</evidence>
<dbReference type="Pfam" id="PF13443">
    <property type="entry name" value="HTH_26"/>
    <property type="match status" value="1"/>
</dbReference>
<dbReference type="CDD" id="cd00093">
    <property type="entry name" value="HTH_XRE"/>
    <property type="match status" value="1"/>
</dbReference>
<evidence type="ECO:0000259" key="1">
    <source>
        <dbReference type="PROSITE" id="PS50943"/>
    </source>
</evidence>
<proteinExistence type="predicted"/>
<gene>
    <name evidence="2" type="ORF">SAMN02745180_00518</name>
</gene>
<dbReference type="OrthoDB" id="9804186at2"/>
<dbReference type="RefSeq" id="WP_072743108.1">
    <property type="nucleotide sequence ID" value="NZ_FQXR01000003.1"/>
</dbReference>
<organism evidence="2 3">
    <name type="scientific">Sporanaerobacter acetigenes DSM 13106</name>
    <dbReference type="NCBI Taxonomy" id="1123281"/>
    <lineage>
        <taxon>Bacteria</taxon>
        <taxon>Bacillati</taxon>
        <taxon>Bacillota</taxon>
        <taxon>Tissierellia</taxon>
        <taxon>Tissierellales</taxon>
        <taxon>Sporanaerobacteraceae</taxon>
        <taxon>Sporanaerobacter</taxon>
    </lineage>
</organism>
<dbReference type="InterPro" id="IPR001387">
    <property type="entry name" value="Cro/C1-type_HTH"/>
</dbReference>
<dbReference type="EMBL" id="FQXR01000003">
    <property type="protein sequence ID" value="SHH57670.1"/>
    <property type="molecule type" value="Genomic_DNA"/>
</dbReference>
<sequence>MTIAEATAQRILDLCQENNISINKLANLSGITQSTLNSIVNGESKNPQLKTIVKICYGLDISLKTFFDSYIFDDLDVF</sequence>
<name>A0A1M5U471_9FIRM</name>
<accession>A0A1M5U471</accession>
<keyword evidence="3" id="KW-1185">Reference proteome</keyword>
<dbReference type="Gene3D" id="1.10.260.40">
    <property type="entry name" value="lambda repressor-like DNA-binding domains"/>
    <property type="match status" value="1"/>
</dbReference>
<dbReference type="InterPro" id="IPR010982">
    <property type="entry name" value="Lambda_DNA-bd_dom_sf"/>
</dbReference>
<protein>
    <submittedName>
        <fullName evidence="2">Helix-turn-helix domain-containing protein</fullName>
    </submittedName>
</protein>
<evidence type="ECO:0000313" key="3">
    <source>
        <dbReference type="Proteomes" id="UP000184389"/>
    </source>
</evidence>
<feature type="domain" description="HTH cro/C1-type" evidence="1">
    <location>
        <begin position="11"/>
        <end position="66"/>
    </location>
</feature>
<dbReference type="Proteomes" id="UP000184389">
    <property type="component" value="Unassembled WGS sequence"/>
</dbReference>
<dbReference type="SUPFAM" id="SSF47413">
    <property type="entry name" value="lambda repressor-like DNA-binding domains"/>
    <property type="match status" value="1"/>
</dbReference>
<dbReference type="STRING" id="1123281.SAMN02745180_00518"/>
<dbReference type="PROSITE" id="PS50943">
    <property type="entry name" value="HTH_CROC1"/>
    <property type="match status" value="1"/>
</dbReference>
<reference evidence="2 3" key="1">
    <citation type="submission" date="2016-11" db="EMBL/GenBank/DDBJ databases">
        <authorList>
            <person name="Jaros S."/>
            <person name="Januszkiewicz K."/>
            <person name="Wedrychowicz H."/>
        </authorList>
    </citation>
    <scope>NUCLEOTIDE SEQUENCE [LARGE SCALE GENOMIC DNA]</scope>
    <source>
        <strain evidence="2 3">DSM 13106</strain>
    </source>
</reference>
<dbReference type="AlphaFoldDB" id="A0A1M5U471"/>
<dbReference type="GO" id="GO:0003677">
    <property type="term" value="F:DNA binding"/>
    <property type="evidence" value="ECO:0007669"/>
    <property type="project" value="InterPro"/>
</dbReference>
<dbReference type="SMART" id="SM00530">
    <property type="entry name" value="HTH_XRE"/>
    <property type="match status" value="1"/>
</dbReference>